<keyword evidence="11 16" id="KW-1133">Transmembrane helix</keyword>
<evidence type="ECO:0000256" key="3">
    <source>
        <dbReference type="ARBA" id="ARBA00004922"/>
    </source>
</evidence>
<dbReference type="Pfam" id="PF00535">
    <property type="entry name" value="Glycos_transf_2"/>
    <property type="match status" value="1"/>
</dbReference>
<comment type="pathway">
    <text evidence="3 16">Protein modification; protein glycosylation.</text>
</comment>
<dbReference type="CDD" id="cd02510">
    <property type="entry name" value="pp-GalNAc-T"/>
    <property type="match status" value="1"/>
</dbReference>
<evidence type="ECO:0000256" key="13">
    <source>
        <dbReference type="ARBA" id="ARBA00023136"/>
    </source>
</evidence>
<keyword evidence="7 16" id="KW-0812">Transmembrane</keyword>
<evidence type="ECO:0000256" key="4">
    <source>
        <dbReference type="ARBA" id="ARBA00005680"/>
    </source>
</evidence>
<keyword evidence="8" id="KW-0479">Metal-binding</keyword>
<dbReference type="GO" id="GO:0004653">
    <property type="term" value="F:polypeptide N-acetylgalactosaminyltransferase activity"/>
    <property type="evidence" value="ECO:0007669"/>
    <property type="project" value="TreeGrafter"/>
</dbReference>
<dbReference type="InterPro" id="IPR001173">
    <property type="entry name" value="Glyco_trans_2-like"/>
</dbReference>
<dbReference type="EMBL" id="CAXITT010000140">
    <property type="protein sequence ID" value="CAL1533315.1"/>
    <property type="molecule type" value="Genomic_DNA"/>
</dbReference>
<organism evidence="18 19">
    <name type="scientific">Lymnaea stagnalis</name>
    <name type="common">Great pond snail</name>
    <name type="synonym">Helix stagnalis</name>
    <dbReference type="NCBI Taxonomy" id="6523"/>
    <lineage>
        <taxon>Eukaryota</taxon>
        <taxon>Metazoa</taxon>
        <taxon>Spiralia</taxon>
        <taxon>Lophotrochozoa</taxon>
        <taxon>Mollusca</taxon>
        <taxon>Gastropoda</taxon>
        <taxon>Heterobranchia</taxon>
        <taxon>Euthyneura</taxon>
        <taxon>Panpulmonata</taxon>
        <taxon>Hygrophila</taxon>
        <taxon>Lymnaeoidea</taxon>
        <taxon>Lymnaeidae</taxon>
        <taxon>Lymnaea</taxon>
    </lineage>
</organism>
<evidence type="ECO:0000313" key="19">
    <source>
        <dbReference type="Proteomes" id="UP001497497"/>
    </source>
</evidence>
<name>A0AAV2HHE6_LYMST</name>
<dbReference type="SUPFAM" id="SSF53448">
    <property type="entry name" value="Nucleotide-diphospho-sugar transferases"/>
    <property type="match status" value="1"/>
</dbReference>
<feature type="transmembrane region" description="Helical" evidence="16">
    <location>
        <begin position="21"/>
        <end position="42"/>
    </location>
</feature>
<protein>
    <recommendedName>
        <fullName evidence="16">Polypeptide N-acetylgalactosaminyltransferase</fullName>
        <ecNumber evidence="16">2.4.1.-</ecNumber>
    </recommendedName>
    <alternativeName>
        <fullName evidence="16">Protein-UDP acetylgalactosaminyltransferase</fullName>
    </alternativeName>
</protein>
<keyword evidence="12 16" id="KW-0333">Golgi apparatus</keyword>
<dbReference type="InterPro" id="IPR045885">
    <property type="entry name" value="GalNAc-T"/>
</dbReference>
<dbReference type="GO" id="GO:0006493">
    <property type="term" value="P:protein O-linked glycosylation"/>
    <property type="evidence" value="ECO:0007669"/>
    <property type="project" value="TreeGrafter"/>
</dbReference>
<comment type="subcellular location">
    <subcellularLocation>
        <location evidence="2 16">Golgi apparatus membrane</location>
        <topology evidence="2 16">Single-pass type II membrane protein</topology>
    </subcellularLocation>
</comment>
<accession>A0AAV2HHE6</accession>
<dbReference type="SMART" id="SM00458">
    <property type="entry name" value="RICIN"/>
    <property type="match status" value="1"/>
</dbReference>
<evidence type="ECO:0000256" key="12">
    <source>
        <dbReference type="ARBA" id="ARBA00023034"/>
    </source>
</evidence>
<dbReference type="Proteomes" id="UP001497497">
    <property type="component" value="Unassembled WGS sequence"/>
</dbReference>
<evidence type="ECO:0000259" key="17">
    <source>
        <dbReference type="SMART" id="SM00458"/>
    </source>
</evidence>
<gene>
    <name evidence="18" type="ORF">GSLYS_00007333001</name>
</gene>
<comment type="cofactor">
    <cofactor evidence="1 16">
        <name>Mn(2+)</name>
        <dbReference type="ChEBI" id="CHEBI:29035"/>
    </cofactor>
</comment>
<keyword evidence="19" id="KW-1185">Reference proteome</keyword>
<evidence type="ECO:0000256" key="9">
    <source>
        <dbReference type="ARBA" id="ARBA00022734"/>
    </source>
</evidence>
<dbReference type="InterPro" id="IPR000772">
    <property type="entry name" value="Ricin_B_lectin"/>
</dbReference>
<evidence type="ECO:0000313" key="18">
    <source>
        <dbReference type="EMBL" id="CAL1533315.1"/>
    </source>
</evidence>
<evidence type="ECO:0000256" key="6">
    <source>
        <dbReference type="ARBA" id="ARBA00022679"/>
    </source>
</evidence>
<evidence type="ECO:0000256" key="7">
    <source>
        <dbReference type="ARBA" id="ARBA00022692"/>
    </source>
</evidence>
<evidence type="ECO:0000256" key="14">
    <source>
        <dbReference type="ARBA" id="ARBA00023157"/>
    </source>
</evidence>
<dbReference type="GO" id="GO:0030246">
    <property type="term" value="F:carbohydrate binding"/>
    <property type="evidence" value="ECO:0007669"/>
    <property type="project" value="UniProtKB-KW"/>
</dbReference>
<dbReference type="InterPro" id="IPR035992">
    <property type="entry name" value="Ricin_B-like_lectins"/>
</dbReference>
<comment type="similarity">
    <text evidence="4 16">Belongs to the glycosyltransferase 2 family. GalNAc-T subfamily.</text>
</comment>
<evidence type="ECO:0000256" key="8">
    <source>
        <dbReference type="ARBA" id="ARBA00022723"/>
    </source>
</evidence>
<evidence type="ECO:0000256" key="2">
    <source>
        <dbReference type="ARBA" id="ARBA00004323"/>
    </source>
</evidence>
<dbReference type="Gene3D" id="2.80.10.50">
    <property type="match status" value="1"/>
</dbReference>
<sequence>MIRKIKMKYCRFNFIARRVKRPGSLIVSCGFVSSVIWFLVYFDKWKSRDDPALKQASSGLRPMLRVLKSGLIHGDVGRADQNNDSTFLHGQNLVAAEIVFPPFVDSHDPNGPGERGAGVDIDEKNLTIVEKLRFRAGWGKHNLNELASQRISIHRSLPSCTTSACQNVLTAFTGTLDEVSVIIIYHNEPWTTLLRTVHSILSRTPERLLREVLLVDDCSTVAYLGAPFDKYFSTFPKVKILRAQKKIGLIKARLLGFEASTAPVVVFLDAHIECFPGWVEPMLIRIAQNRQAVVYPVIDKIKDTTFHVGCNTDPRYYGSFSVTNLLFEWDEIPQRELDRRQEQSQTYRSPTMPGGLFAITREFFTKIGTYDPEMNYWGGENIEISFKTWMCGGELLLDTCSHVGHVFRTYPPVRGNYSDVIRNSLRVAEVWMDDYKNYFYESLNYNLLDFGNVTDRKILRDSLQCQSFEWFRKNIVPEKFLPHSFQYVGEIRSGAFQKCVDRGSNLDTGPKLRACGGSTSHIWYLQGQGQLFSKNAFVCNTDGIVTLEKQKCSSGEQWHYTQDKSLVHYPSGKCLTANATSVELSLTECTSDNKLQMWEIKTRRSDLNFPS</sequence>
<evidence type="ECO:0000256" key="5">
    <source>
        <dbReference type="ARBA" id="ARBA00022676"/>
    </source>
</evidence>
<dbReference type="EC" id="2.4.1.-" evidence="16"/>
<dbReference type="Pfam" id="PF00652">
    <property type="entry name" value="Ricin_B_lectin"/>
    <property type="match status" value="1"/>
</dbReference>
<proteinExistence type="inferred from homology"/>
<dbReference type="AlphaFoldDB" id="A0AAV2HHE6"/>
<keyword evidence="9 16" id="KW-0430">Lectin</keyword>
<evidence type="ECO:0000256" key="16">
    <source>
        <dbReference type="RuleBase" id="RU361242"/>
    </source>
</evidence>
<keyword evidence="14 16" id="KW-1015">Disulfide bond</keyword>
<reference evidence="18 19" key="1">
    <citation type="submission" date="2024-04" db="EMBL/GenBank/DDBJ databases">
        <authorList>
            <consortium name="Genoscope - CEA"/>
            <person name="William W."/>
        </authorList>
    </citation>
    <scope>NUCLEOTIDE SEQUENCE [LARGE SCALE GENOMIC DNA]</scope>
</reference>
<keyword evidence="5 16" id="KW-0328">Glycosyltransferase</keyword>
<dbReference type="Gene3D" id="3.90.550.10">
    <property type="entry name" value="Spore Coat Polysaccharide Biosynthesis Protein SpsA, Chain A"/>
    <property type="match status" value="1"/>
</dbReference>
<keyword evidence="13 16" id="KW-0472">Membrane</keyword>
<dbReference type="GO" id="GO:0046872">
    <property type="term" value="F:metal ion binding"/>
    <property type="evidence" value="ECO:0007669"/>
    <property type="project" value="UniProtKB-KW"/>
</dbReference>
<keyword evidence="15 16" id="KW-0464">Manganese</keyword>
<feature type="domain" description="Ricin B lectin" evidence="17">
    <location>
        <begin position="485"/>
        <end position="601"/>
    </location>
</feature>
<dbReference type="GO" id="GO:0000139">
    <property type="term" value="C:Golgi membrane"/>
    <property type="evidence" value="ECO:0007669"/>
    <property type="project" value="UniProtKB-SubCell"/>
</dbReference>
<dbReference type="FunFam" id="3.90.550.10:FF:000021">
    <property type="entry name" value="Polypeptide N-acetylgalactosaminyltransferase"/>
    <property type="match status" value="1"/>
</dbReference>
<dbReference type="PANTHER" id="PTHR11675:SF131">
    <property type="entry name" value="POLYPEPTIDE N-ACETYLGALACTOSAMINYLTRANSFERASE 9-RELATED"/>
    <property type="match status" value="1"/>
</dbReference>
<keyword evidence="10" id="KW-0735">Signal-anchor</keyword>
<evidence type="ECO:0000256" key="1">
    <source>
        <dbReference type="ARBA" id="ARBA00001936"/>
    </source>
</evidence>
<evidence type="ECO:0000256" key="11">
    <source>
        <dbReference type="ARBA" id="ARBA00022989"/>
    </source>
</evidence>
<keyword evidence="6 16" id="KW-0808">Transferase</keyword>
<dbReference type="PANTHER" id="PTHR11675">
    <property type="entry name" value="N-ACETYLGALACTOSAMINYLTRANSFERASE"/>
    <property type="match status" value="1"/>
</dbReference>
<dbReference type="SUPFAM" id="SSF50370">
    <property type="entry name" value="Ricin B-like lectins"/>
    <property type="match status" value="1"/>
</dbReference>
<evidence type="ECO:0000256" key="10">
    <source>
        <dbReference type="ARBA" id="ARBA00022968"/>
    </source>
</evidence>
<evidence type="ECO:0000256" key="15">
    <source>
        <dbReference type="ARBA" id="ARBA00023211"/>
    </source>
</evidence>
<dbReference type="PROSITE" id="PS50231">
    <property type="entry name" value="RICIN_B_LECTIN"/>
    <property type="match status" value="1"/>
</dbReference>
<comment type="caution">
    <text evidence="18">The sequence shown here is derived from an EMBL/GenBank/DDBJ whole genome shotgun (WGS) entry which is preliminary data.</text>
</comment>
<dbReference type="InterPro" id="IPR029044">
    <property type="entry name" value="Nucleotide-diphossugar_trans"/>
</dbReference>